<reference evidence="2 3" key="1">
    <citation type="submission" date="2019-12" db="EMBL/GenBank/DDBJ databases">
        <title>Genomic-based taxomic classification of the family Erythrobacteraceae.</title>
        <authorList>
            <person name="Xu L."/>
        </authorList>
    </citation>
    <scope>NUCLEOTIDE SEQUENCE [LARGE SCALE GENOMIC DNA]</scope>
    <source>
        <strain evidence="2 3">LMG 29519</strain>
    </source>
</reference>
<dbReference type="CDD" id="cd00051">
    <property type="entry name" value="EFh"/>
    <property type="match status" value="1"/>
</dbReference>
<name>A0A6I4TZR3_9SPHN</name>
<dbReference type="Proteomes" id="UP000429229">
    <property type="component" value="Unassembled WGS sequence"/>
</dbReference>
<organism evidence="2 3">
    <name type="scientific">Alteriqipengyuania halimionae</name>
    <dbReference type="NCBI Taxonomy" id="1926630"/>
    <lineage>
        <taxon>Bacteria</taxon>
        <taxon>Pseudomonadati</taxon>
        <taxon>Pseudomonadota</taxon>
        <taxon>Alphaproteobacteria</taxon>
        <taxon>Sphingomonadales</taxon>
        <taxon>Erythrobacteraceae</taxon>
        <taxon>Alteriqipengyuania</taxon>
    </lineage>
</organism>
<dbReference type="EMBL" id="WTYR01000001">
    <property type="protein sequence ID" value="MXP09299.1"/>
    <property type="molecule type" value="Genomic_DNA"/>
</dbReference>
<dbReference type="PROSITE" id="PS50222">
    <property type="entry name" value="EF_HAND_2"/>
    <property type="match status" value="2"/>
</dbReference>
<dbReference type="InterPro" id="IPR011992">
    <property type="entry name" value="EF-hand-dom_pair"/>
</dbReference>
<dbReference type="PROSITE" id="PS00018">
    <property type="entry name" value="EF_HAND_1"/>
    <property type="match status" value="1"/>
</dbReference>
<sequence length="112" mass="12186">MPAPMACTCHGEGNRHRTRCLAPRENGTLAKADLRKAFDRMDKDGSGFIESGEASNIRLSKVDGSKSGEKTEQTGRSAVALFDDDQDGRVSYDEFENWFASSLIRAGAVAED</sequence>
<dbReference type="AlphaFoldDB" id="A0A6I4TZR3"/>
<dbReference type="OrthoDB" id="4563420at2"/>
<dbReference type="RefSeq" id="WP_160616006.1">
    <property type="nucleotide sequence ID" value="NZ_WTYR01000001.1"/>
</dbReference>
<dbReference type="InterPro" id="IPR002048">
    <property type="entry name" value="EF_hand_dom"/>
</dbReference>
<feature type="domain" description="EF-hand" evidence="1">
    <location>
        <begin position="70"/>
        <end position="105"/>
    </location>
</feature>
<dbReference type="SMART" id="SM00054">
    <property type="entry name" value="EFh"/>
    <property type="match status" value="2"/>
</dbReference>
<dbReference type="InterPro" id="IPR018247">
    <property type="entry name" value="EF_Hand_1_Ca_BS"/>
</dbReference>
<evidence type="ECO:0000313" key="3">
    <source>
        <dbReference type="Proteomes" id="UP000429229"/>
    </source>
</evidence>
<keyword evidence="3" id="KW-1185">Reference proteome</keyword>
<dbReference type="GO" id="GO:0005509">
    <property type="term" value="F:calcium ion binding"/>
    <property type="evidence" value="ECO:0007669"/>
    <property type="project" value="InterPro"/>
</dbReference>
<evidence type="ECO:0000259" key="1">
    <source>
        <dbReference type="PROSITE" id="PS50222"/>
    </source>
</evidence>
<accession>A0A6I4TZR3</accession>
<dbReference type="Gene3D" id="1.10.238.10">
    <property type="entry name" value="EF-hand"/>
    <property type="match status" value="1"/>
</dbReference>
<feature type="domain" description="EF-hand" evidence="1">
    <location>
        <begin position="29"/>
        <end position="64"/>
    </location>
</feature>
<protein>
    <recommendedName>
        <fullName evidence="1">EF-hand domain-containing protein</fullName>
    </recommendedName>
</protein>
<dbReference type="Pfam" id="PF13499">
    <property type="entry name" value="EF-hand_7"/>
    <property type="match status" value="1"/>
</dbReference>
<comment type="caution">
    <text evidence="2">The sequence shown here is derived from an EMBL/GenBank/DDBJ whole genome shotgun (WGS) entry which is preliminary data.</text>
</comment>
<proteinExistence type="predicted"/>
<dbReference type="SUPFAM" id="SSF47473">
    <property type="entry name" value="EF-hand"/>
    <property type="match status" value="1"/>
</dbReference>
<evidence type="ECO:0000313" key="2">
    <source>
        <dbReference type="EMBL" id="MXP09299.1"/>
    </source>
</evidence>
<gene>
    <name evidence="2" type="ORF">GRI68_03800</name>
</gene>